<reference evidence="3" key="1">
    <citation type="journal article" date="2018" name="Nat. Microbiol.">
        <title>Leveraging single-cell genomics to expand the fungal tree of life.</title>
        <authorList>
            <person name="Ahrendt S.R."/>
            <person name="Quandt C.A."/>
            <person name="Ciobanu D."/>
            <person name="Clum A."/>
            <person name="Salamov A."/>
            <person name="Andreopoulos B."/>
            <person name="Cheng J.F."/>
            <person name="Woyke T."/>
            <person name="Pelin A."/>
            <person name="Henrissat B."/>
            <person name="Reynolds N.K."/>
            <person name="Benny G.L."/>
            <person name="Smith M.E."/>
            <person name="James T.Y."/>
            <person name="Grigoriev I.V."/>
        </authorList>
    </citation>
    <scope>NUCLEOTIDE SEQUENCE [LARGE SCALE GENOMIC DNA]</scope>
    <source>
        <strain evidence="3">RSA 468</strain>
    </source>
</reference>
<keyword evidence="1" id="KW-1133">Transmembrane helix</keyword>
<keyword evidence="1" id="KW-0812">Transmembrane</keyword>
<accession>A0A4Q0A0N2</accession>
<name>A0A4Q0A0N2_9FUNG</name>
<dbReference type="Proteomes" id="UP000268162">
    <property type="component" value="Unassembled WGS sequence"/>
</dbReference>
<organism evidence="2 3">
    <name type="scientific">Dimargaris cristalligena</name>
    <dbReference type="NCBI Taxonomy" id="215637"/>
    <lineage>
        <taxon>Eukaryota</taxon>
        <taxon>Fungi</taxon>
        <taxon>Fungi incertae sedis</taxon>
        <taxon>Zoopagomycota</taxon>
        <taxon>Kickxellomycotina</taxon>
        <taxon>Dimargaritomycetes</taxon>
        <taxon>Dimargaritales</taxon>
        <taxon>Dimargaritaceae</taxon>
        <taxon>Dimargaris</taxon>
    </lineage>
</organism>
<keyword evidence="3" id="KW-1185">Reference proteome</keyword>
<evidence type="ECO:0000313" key="2">
    <source>
        <dbReference type="EMBL" id="RKP38832.1"/>
    </source>
</evidence>
<gene>
    <name evidence="2" type="ORF">BJ085DRAFT_30833</name>
</gene>
<evidence type="ECO:0000313" key="3">
    <source>
        <dbReference type="Proteomes" id="UP000268162"/>
    </source>
</evidence>
<sequence length="155" mass="16967">MAFYTQPRPVLLIGAFFILLGIGLFAGSRVVAVDYYYGNSTYQTASVQYYGLTWSGVAAFVIGWGFVGQGYYLRKRRIAAINQGYATPYPPGVQPAGFYQPQQPPAMYPIAPQMYPAAPGMYPPQPPMNPAPNGYPQKPVMSPGSYVYPPQPAHT</sequence>
<keyword evidence="1" id="KW-0472">Membrane</keyword>
<feature type="transmembrane region" description="Helical" evidence="1">
    <location>
        <begin position="48"/>
        <end position="67"/>
    </location>
</feature>
<dbReference type="EMBL" id="ML002325">
    <property type="protein sequence ID" value="RKP38832.1"/>
    <property type="molecule type" value="Genomic_DNA"/>
</dbReference>
<dbReference type="AlphaFoldDB" id="A0A4Q0A0N2"/>
<proteinExistence type="predicted"/>
<evidence type="ECO:0000256" key="1">
    <source>
        <dbReference type="SAM" id="Phobius"/>
    </source>
</evidence>
<protein>
    <submittedName>
        <fullName evidence="2">Uncharacterized protein</fullName>
    </submittedName>
</protein>